<evidence type="ECO:0000259" key="4">
    <source>
        <dbReference type="Pfam" id="PF13817"/>
    </source>
</evidence>
<dbReference type="PANTHER" id="PTHR33678:SF1">
    <property type="entry name" value="BLL1576 PROTEIN"/>
    <property type="match status" value="1"/>
</dbReference>
<dbReference type="EMBL" id="CP018632">
    <property type="protein sequence ID" value="ASJ70363.1"/>
    <property type="molecule type" value="Genomic_DNA"/>
</dbReference>
<feature type="compositionally biased region" description="Acidic residues" evidence="1">
    <location>
        <begin position="109"/>
        <end position="118"/>
    </location>
</feature>
<dbReference type="RefSeq" id="WP_205737860.1">
    <property type="nucleotide sequence ID" value="NZ_CP018632.1"/>
</dbReference>
<dbReference type="InterPro" id="IPR024463">
    <property type="entry name" value="Transposase_TnpC_homeodom"/>
</dbReference>
<sequence>MNLVERAIELTCFAGGKLPSRDALLVAFFDLEKQLGEQQKSAADLQSALVIQTQLVGKKSEVITSQQARIKILEERLNLAAIERFGASSEQNPLQIDCFNEAEVVTGDVTDDDAESTDDNEKTTKPKTKRNKGLSADIPRVQQRITLTDEERAGAIDTFFVTVKEELDITPAKVQVIEHLQEKAVYLDEDGKRCIRAAARPAHPLGKAIASTALLAFIIVSKYCDCLPLYRLEGILKRYGGSITRATMANWMIRLSLQLQSLVNLLQEVQLTADYLMIDETRMQVLKEPGMDPTGDKWIWVIRGGPPDKPVVIFDYDKSRAGAVAGRLLDGFEGSYVQTDGYSGYDWPVKAVGAVHLGCFDHSRRKFVAAIKAMPKAKKSEGKPAKCEVALEKIDALYRIEREIKGLPDDERYDYRQQHSVPKLEALHAWLVENAPKVEKDSLTGKAMFYTLKQWPKLIRYCEHGQLRISNILAENSVRPFAVGRRSWLFADTPAGAKASAIFFTLIESAKANGLEPFDYIKYVVDNIAAAETVEDIEALLPWNMK</sequence>
<evidence type="ECO:0000259" key="3">
    <source>
        <dbReference type="Pfam" id="PF13007"/>
    </source>
</evidence>
<evidence type="ECO:0000259" key="2">
    <source>
        <dbReference type="Pfam" id="PF03050"/>
    </source>
</evidence>
<gene>
    <name evidence="5" type="ORF">IMCC3135_01220</name>
</gene>
<dbReference type="KEGG" id="gai:IMCC3135_01220"/>
<dbReference type="Pfam" id="PF03050">
    <property type="entry name" value="DDE_Tnp_IS66"/>
    <property type="match status" value="1"/>
</dbReference>
<feature type="domain" description="Transposase IS66 central" evidence="2">
    <location>
        <begin position="208"/>
        <end position="498"/>
    </location>
</feature>
<evidence type="ECO:0000313" key="5">
    <source>
        <dbReference type="EMBL" id="ASJ70363.1"/>
    </source>
</evidence>
<feature type="domain" description="Transposase TnpC homeodomain" evidence="3">
    <location>
        <begin position="73"/>
        <end position="141"/>
    </location>
</feature>
<name>A0A2Z2NH06_9GAMM</name>
<feature type="region of interest" description="Disordered" evidence="1">
    <location>
        <begin position="108"/>
        <end position="133"/>
    </location>
</feature>
<dbReference type="PANTHER" id="PTHR33678">
    <property type="entry name" value="BLL1576 PROTEIN"/>
    <property type="match status" value="1"/>
</dbReference>
<evidence type="ECO:0000313" key="6">
    <source>
        <dbReference type="Proteomes" id="UP000250079"/>
    </source>
</evidence>
<accession>A0A2Z2NH06</accession>
<reference evidence="5 6" key="1">
    <citation type="submission" date="2016-12" db="EMBL/GenBank/DDBJ databases">
        <authorList>
            <person name="Song W.-J."/>
            <person name="Kurnit D.M."/>
        </authorList>
    </citation>
    <scope>NUCLEOTIDE SEQUENCE [LARGE SCALE GENOMIC DNA]</scope>
    <source>
        <strain evidence="5 6">IMCC3135</strain>
    </source>
</reference>
<evidence type="ECO:0000256" key="1">
    <source>
        <dbReference type="SAM" id="MobiDB-lite"/>
    </source>
</evidence>
<keyword evidence="6" id="KW-1185">Reference proteome</keyword>
<feature type="domain" description="Transposase IS66 C-terminal" evidence="4">
    <location>
        <begin position="505"/>
        <end position="543"/>
    </location>
</feature>
<dbReference type="AlphaFoldDB" id="A0A2Z2NH06"/>
<proteinExistence type="predicted"/>
<dbReference type="Proteomes" id="UP000250079">
    <property type="component" value="Chromosome"/>
</dbReference>
<dbReference type="InterPro" id="IPR004291">
    <property type="entry name" value="Transposase_IS66_central"/>
</dbReference>
<dbReference type="Pfam" id="PF13817">
    <property type="entry name" value="DDE_Tnp_IS66_C"/>
    <property type="match status" value="1"/>
</dbReference>
<organism evidence="5 6">
    <name type="scientific">Granulosicoccus antarcticus IMCC3135</name>
    <dbReference type="NCBI Taxonomy" id="1192854"/>
    <lineage>
        <taxon>Bacteria</taxon>
        <taxon>Pseudomonadati</taxon>
        <taxon>Pseudomonadota</taxon>
        <taxon>Gammaproteobacteria</taxon>
        <taxon>Chromatiales</taxon>
        <taxon>Granulosicoccaceae</taxon>
        <taxon>Granulosicoccus</taxon>
    </lineage>
</organism>
<dbReference type="Pfam" id="PF13007">
    <property type="entry name" value="LZ_Tnp_IS66"/>
    <property type="match status" value="1"/>
</dbReference>
<dbReference type="InterPro" id="IPR052344">
    <property type="entry name" value="Transposase-related"/>
</dbReference>
<dbReference type="NCBIfam" id="NF033517">
    <property type="entry name" value="transpos_IS66"/>
    <property type="match status" value="1"/>
</dbReference>
<evidence type="ECO:0008006" key="7">
    <source>
        <dbReference type="Google" id="ProtNLM"/>
    </source>
</evidence>
<protein>
    <recommendedName>
        <fullName evidence="7">Transposase IS66 central domain-containing protein</fullName>
    </recommendedName>
</protein>
<dbReference type="InterPro" id="IPR039552">
    <property type="entry name" value="IS66_C"/>
</dbReference>